<dbReference type="PANTHER" id="PTHR37694">
    <property type="entry name" value="SLR8022 PROTEIN"/>
    <property type="match status" value="1"/>
</dbReference>
<dbReference type="Proteomes" id="UP001529380">
    <property type="component" value="Unassembled WGS sequence"/>
</dbReference>
<gene>
    <name evidence="2" type="ORF">QUW08_05675</name>
</gene>
<dbReference type="InterPro" id="IPR013096">
    <property type="entry name" value="Cupin_2"/>
</dbReference>
<evidence type="ECO:0000259" key="1">
    <source>
        <dbReference type="Pfam" id="PF07883"/>
    </source>
</evidence>
<name>A0ABT7UPX3_9FIRM</name>
<reference evidence="2 3" key="3">
    <citation type="submission" date="2023-06" db="EMBL/GenBank/DDBJ databases">
        <authorList>
            <person name="Zeman M."/>
            <person name="Kubasova T."/>
            <person name="Jahodarova E."/>
            <person name="Nykrynova M."/>
            <person name="Rychlik I."/>
        </authorList>
    </citation>
    <scope>NUCLEOTIDE SEQUENCE [LARGE SCALE GENOMIC DNA]</scope>
    <source>
        <strain evidence="2 3">ET340</strain>
    </source>
</reference>
<dbReference type="EMBL" id="JAUDCL010000007">
    <property type="protein sequence ID" value="MDM8200785.1"/>
    <property type="molecule type" value="Genomic_DNA"/>
</dbReference>
<evidence type="ECO:0000313" key="2">
    <source>
        <dbReference type="EMBL" id="MDM8200785.1"/>
    </source>
</evidence>
<keyword evidence="3" id="KW-1185">Reference proteome</keyword>
<reference evidence="2 3" key="2">
    <citation type="submission" date="2023-06" db="EMBL/GenBank/DDBJ databases">
        <title>Identification and characterization of horizontal gene transfer across gut microbiota members of farm animals based on homology search.</title>
        <authorList>
            <person name="Schwarzerova J."/>
            <person name="Nykrynova M."/>
            <person name="Jureckova K."/>
            <person name="Cejkova D."/>
            <person name="Rychlik I."/>
        </authorList>
    </citation>
    <scope>NUCLEOTIDE SEQUENCE [LARGE SCALE GENOMIC DNA]</scope>
    <source>
        <strain evidence="2 3">ET340</strain>
    </source>
</reference>
<dbReference type="PANTHER" id="PTHR37694:SF1">
    <property type="entry name" value="SLR8022 PROTEIN"/>
    <property type="match status" value="1"/>
</dbReference>
<dbReference type="Pfam" id="PF07883">
    <property type="entry name" value="Cupin_2"/>
    <property type="match status" value="1"/>
</dbReference>
<protein>
    <submittedName>
        <fullName evidence="2">Cupin domain-containing protein</fullName>
    </submittedName>
</protein>
<comment type="caution">
    <text evidence="2">The sequence shown here is derived from an EMBL/GenBank/DDBJ whole genome shotgun (WGS) entry which is preliminary data.</text>
</comment>
<evidence type="ECO:0000313" key="3">
    <source>
        <dbReference type="Proteomes" id="UP001529380"/>
    </source>
</evidence>
<accession>A0ABT7UPX3</accession>
<organism evidence="2 3">
    <name type="scientific">Allofournierella massiliensis</name>
    <dbReference type="NCBI Taxonomy" id="1650663"/>
    <lineage>
        <taxon>Bacteria</taxon>
        <taxon>Bacillati</taxon>
        <taxon>Bacillota</taxon>
        <taxon>Clostridia</taxon>
        <taxon>Eubacteriales</taxon>
        <taxon>Oscillospiraceae</taxon>
        <taxon>Allofournierella</taxon>
    </lineage>
</organism>
<sequence length="114" mass="12326">MYPYIKNIPHEQTQDLAALVSVQPGQIVSRTLAQNPAVSLTLFAFDAGEEISTHSSEGDAMVQVLEGEGLFTVDGTEHTVSTGQVLVMPAGKPHAVYAPRSFKMLLTVVFPRKD</sequence>
<reference evidence="3" key="1">
    <citation type="submission" date="2023-06" db="EMBL/GenBank/DDBJ databases">
        <title>Identification and characterization of horizontal gene transfer across gut microbiota members of farm animals based on homology search.</title>
        <authorList>
            <person name="Zeman M."/>
            <person name="Kubasova T."/>
            <person name="Jahodarova E."/>
            <person name="Nykrynova M."/>
            <person name="Rychlik I."/>
        </authorList>
    </citation>
    <scope>NUCLEOTIDE SEQUENCE [LARGE SCALE GENOMIC DNA]</scope>
    <source>
        <strain evidence="3">ET340</strain>
    </source>
</reference>
<dbReference type="Gene3D" id="2.60.120.10">
    <property type="entry name" value="Jelly Rolls"/>
    <property type="match status" value="1"/>
</dbReference>
<dbReference type="InterPro" id="IPR014710">
    <property type="entry name" value="RmlC-like_jellyroll"/>
</dbReference>
<dbReference type="CDD" id="cd02230">
    <property type="entry name" value="cupin_HP0902-like"/>
    <property type="match status" value="1"/>
</dbReference>
<dbReference type="SUPFAM" id="SSF51182">
    <property type="entry name" value="RmlC-like cupins"/>
    <property type="match status" value="1"/>
</dbReference>
<dbReference type="InterPro" id="IPR011051">
    <property type="entry name" value="RmlC_Cupin_sf"/>
</dbReference>
<feature type="domain" description="Cupin type-2" evidence="1">
    <location>
        <begin position="42"/>
        <end position="109"/>
    </location>
</feature>
<proteinExistence type="predicted"/>